<dbReference type="Pfam" id="PF00271">
    <property type="entry name" value="Helicase_C"/>
    <property type="match status" value="1"/>
</dbReference>
<dbReference type="InterPro" id="IPR011545">
    <property type="entry name" value="DEAD/DEAH_box_helicase_dom"/>
</dbReference>
<reference evidence="11" key="1">
    <citation type="submission" date="2020-06" db="EMBL/GenBank/DDBJ databases">
        <title>Insight into the genomes of haloalkaliphilic bacilli from Kenyan soda lakes.</title>
        <authorList>
            <person name="Mwirichia R."/>
            <person name="Villamizar G.C."/>
            <person name="Poehlein A."/>
            <person name="Mugweru J."/>
            <person name="Kipnyargis A."/>
            <person name="Kiplimo D."/>
            <person name="Orwa P."/>
            <person name="Daniel R."/>
        </authorList>
    </citation>
    <scope>NUCLEOTIDE SEQUENCE</scope>
    <source>
        <strain evidence="11">B1096_S55</strain>
    </source>
</reference>
<dbReference type="InterPro" id="IPR027417">
    <property type="entry name" value="P-loop_NTPase"/>
</dbReference>
<dbReference type="CDD" id="cd17920">
    <property type="entry name" value="DEXHc_RecQ"/>
    <property type="match status" value="1"/>
</dbReference>
<dbReference type="GO" id="GO:0006281">
    <property type="term" value="P:DNA repair"/>
    <property type="evidence" value="ECO:0007669"/>
    <property type="project" value="TreeGrafter"/>
</dbReference>
<dbReference type="GO" id="GO:0003677">
    <property type="term" value="F:DNA binding"/>
    <property type="evidence" value="ECO:0007669"/>
    <property type="project" value="UniProtKB-KW"/>
</dbReference>
<name>A0A9Q4B1E7_SALAG</name>
<dbReference type="Pfam" id="PF16124">
    <property type="entry name" value="RecQ_Zn_bind"/>
    <property type="match status" value="1"/>
</dbReference>
<dbReference type="GO" id="GO:0030894">
    <property type="term" value="C:replisome"/>
    <property type="evidence" value="ECO:0007669"/>
    <property type="project" value="TreeGrafter"/>
</dbReference>
<evidence type="ECO:0000256" key="4">
    <source>
        <dbReference type="ARBA" id="ARBA00022840"/>
    </source>
</evidence>
<dbReference type="PROSITE" id="PS51194">
    <property type="entry name" value="HELICASE_CTER"/>
    <property type="match status" value="1"/>
</dbReference>
<dbReference type="Gene3D" id="3.40.50.300">
    <property type="entry name" value="P-loop containing nucleotide triphosphate hydrolases"/>
    <property type="match status" value="2"/>
</dbReference>
<keyword evidence="2" id="KW-0378">Hydrolase</keyword>
<keyword evidence="3 11" id="KW-0347">Helicase</keyword>
<feature type="domain" description="Helicase ATP-binding" evidence="9">
    <location>
        <begin position="25"/>
        <end position="192"/>
    </location>
</feature>
<dbReference type="InterPro" id="IPR002464">
    <property type="entry name" value="DNA/RNA_helicase_DEAH_CS"/>
</dbReference>
<proteinExistence type="predicted"/>
<dbReference type="PROSITE" id="PS51192">
    <property type="entry name" value="HELICASE_ATP_BIND_1"/>
    <property type="match status" value="1"/>
</dbReference>
<dbReference type="GO" id="GO:0006310">
    <property type="term" value="P:DNA recombination"/>
    <property type="evidence" value="ECO:0007669"/>
    <property type="project" value="InterPro"/>
</dbReference>
<keyword evidence="5" id="KW-0238">DNA-binding</keyword>
<keyword evidence="1" id="KW-0547">Nucleotide-binding</keyword>
<dbReference type="InterPro" id="IPR032284">
    <property type="entry name" value="RecQ_Zn-bd"/>
</dbReference>
<evidence type="ECO:0000259" key="10">
    <source>
        <dbReference type="PROSITE" id="PS51194"/>
    </source>
</evidence>
<evidence type="ECO:0000313" key="12">
    <source>
        <dbReference type="Proteomes" id="UP001057753"/>
    </source>
</evidence>
<dbReference type="Pfam" id="PF00270">
    <property type="entry name" value="DEAD"/>
    <property type="match status" value="1"/>
</dbReference>
<gene>
    <name evidence="11" type="ORF">HXA33_08300</name>
</gene>
<evidence type="ECO:0000256" key="2">
    <source>
        <dbReference type="ARBA" id="ARBA00022801"/>
    </source>
</evidence>
<comment type="caution">
    <text evidence="11">The sequence shown here is derived from an EMBL/GenBank/DDBJ whole genome shotgun (WGS) entry which is preliminary data.</text>
</comment>
<dbReference type="InterPro" id="IPR001650">
    <property type="entry name" value="Helicase_C-like"/>
</dbReference>
<evidence type="ECO:0000313" key="11">
    <source>
        <dbReference type="EMBL" id="MCR6096554.1"/>
    </source>
</evidence>
<feature type="domain" description="Helicase C-terminal" evidence="10">
    <location>
        <begin position="206"/>
        <end position="366"/>
    </location>
</feature>
<dbReference type="AlphaFoldDB" id="A0A9Q4B1E7"/>
<dbReference type="Proteomes" id="UP001057753">
    <property type="component" value="Unassembled WGS sequence"/>
</dbReference>
<evidence type="ECO:0000259" key="8">
    <source>
        <dbReference type="PROSITE" id="PS50206"/>
    </source>
</evidence>
<protein>
    <recommendedName>
        <fullName evidence="6">ATP-dependent DNA helicase RecQ</fullName>
    </recommendedName>
    <alternativeName>
        <fullName evidence="7">DNA 3'-5' helicase RecQ</fullName>
    </alternativeName>
</protein>
<evidence type="ECO:0000256" key="6">
    <source>
        <dbReference type="ARBA" id="ARBA00044535"/>
    </source>
</evidence>
<dbReference type="SUPFAM" id="SSF52540">
    <property type="entry name" value="P-loop containing nucleoside triphosphate hydrolases"/>
    <property type="match status" value="1"/>
</dbReference>
<dbReference type="GO" id="GO:0009378">
    <property type="term" value="F:four-way junction helicase activity"/>
    <property type="evidence" value="ECO:0007669"/>
    <property type="project" value="TreeGrafter"/>
</dbReference>
<dbReference type="GO" id="GO:0043138">
    <property type="term" value="F:3'-5' DNA helicase activity"/>
    <property type="evidence" value="ECO:0007669"/>
    <property type="project" value="TreeGrafter"/>
</dbReference>
<dbReference type="GO" id="GO:0005737">
    <property type="term" value="C:cytoplasm"/>
    <property type="evidence" value="ECO:0007669"/>
    <property type="project" value="TreeGrafter"/>
</dbReference>
<dbReference type="GO" id="GO:0016787">
    <property type="term" value="F:hydrolase activity"/>
    <property type="evidence" value="ECO:0007669"/>
    <property type="project" value="UniProtKB-KW"/>
</dbReference>
<dbReference type="NCBIfam" id="TIGR00614">
    <property type="entry name" value="recQ_fam"/>
    <property type="match status" value="1"/>
</dbReference>
<dbReference type="GO" id="GO:0043590">
    <property type="term" value="C:bacterial nucleoid"/>
    <property type="evidence" value="ECO:0007669"/>
    <property type="project" value="TreeGrafter"/>
</dbReference>
<dbReference type="InterPro" id="IPR004589">
    <property type="entry name" value="DNA_helicase_ATP-dep_RecQ"/>
</dbReference>
<dbReference type="PROSITE" id="PS50206">
    <property type="entry name" value="RHODANESE_3"/>
    <property type="match status" value="1"/>
</dbReference>
<organism evidence="11 12">
    <name type="scientific">Salipaludibacillus agaradhaerens</name>
    <name type="common">Bacillus agaradhaerens</name>
    <dbReference type="NCBI Taxonomy" id="76935"/>
    <lineage>
        <taxon>Bacteria</taxon>
        <taxon>Bacillati</taxon>
        <taxon>Bacillota</taxon>
        <taxon>Bacilli</taxon>
        <taxon>Bacillales</taxon>
        <taxon>Bacillaceae</taxon>
    </lineage>
</organism>
<accession>A0A9Q4B1E7</accession>
<feature type="domain" description="Rhodanese" evidence="8">
    <location>
        <begin position="211"/>
        <end position="265"/>
    </location>
</feature>
<dbReference type="FunFam" id="3.40.50.300:FF:001389">
    <property type="entry name" value="ATP-dependent DNA helicase RecQ"/>
    <property type="match status" value="1"/>
</dbReference>
<evidence type="ECO:0000259" key="9">
    <source>
        <dbReference type="PROSITE" id="PS51192"/>
    </source>
</evidence>
<dbReference type="InterPro" id="IPR001763">
    <property type="entry name" value="Rhodanese-like_dom"/>
</dbReference>
<dbReference type="SMART" id="SM00487">
    <property type="entry name" value="DEXDc"/>
    <property type="match status" value="1"/>
</dbReference>
<dbReference type="PANTHER" id="PTHR13710">
    <property type="entry name" value="DNA HELICASE RECQ FAMILY MEMBER"/>
    <property type="match status" value="1"/>
</dbReference>
<keyword evidence="4" id="KW-0067">ATP-binding</keyword>
<dbReference type="RefSeq" id="WP_257821131.1">
    <property type="nucleotide sequence ID" value="NZ_JABXYM010000001.1"/>
</dbReference>
<dbReference type="PANTHER" id="PTHR13710:SF84">
    <property type="entry name" value="ATP-DEPENDENT DNA HELICASE RECS-RELATED"/>
    <property type="match status" value="1"/>
</dbReference>
<dbReference type="PROSITE" id="PS00690">
    <property type="entry name" value="DEAH_ATP_HELICASE"/>
    <property type="match status" value="1"/>
</dbReference>
<evidence type="ECO:0000256" key="7">
    <source>
        <dbReference type="ARBA" id="ARBA00044550"/>
    </source>
</evidence>
<evidence type="ECO:0000256" key="3">
    <source>
        <dbReference type="ARBA" id="ARBA00022806"/>
    </source>
</evidence>
<evidence type="ECO:0000256" key="5">
    <source>
        <dbReference type="ARBA" id="ARBA00023125"/>
    </source>
</evidence>
<dbReference type="EMBL" id="JABXYM010000001">
    <property type="protein sequence ID" value="MCR6096554.1"/>
    <property type="molecule type" value="Genomic_DNA"/>
</dbReference>
<evidence type="ECO:0000256" key="1">
    <source>
        <dbReference type="ARBA" id="ARBA00022741"/>
    </source>
</evidence>
<dbReference type="GO" id="GO:0005524">
    <property type="term" value="F:ATP binding"/>
    <property type="evidence" value="ECO:0007669"/>
    <property type="project" value="UniProtKB-KW"/>
</dbReference>
<sequence length="509" mass="58881">MQAIHDILREEFGYSSFREGQQPIIEAVLNEKDVLAILPTGTGKTLCYHLPSKLINGLTVVISPLVSLMEDQVTQMRASGEKRVAHLSSMLDTREKYDILNHLNRFKLIFISPEMLTMPFILSKLAGTTISLFVVDEAHCISQWGHEFRTDYLRLKDIRKTFGNPPCLALTATATPKVEKDICYHLNLENECVYRLPVNRNNIFLTVEKYKDQAEKEARFGDLIIGTETPAIVYTGTRQKAEYTAESLQKQGLKRTAYYHGGMTKEDRLLVQQQFLYHDIDIICCTNAFGMGINKPDVRSVFHLHVPSSVEHYVQEIGRAGRDGRQSTAYMIFCEEDVILPVAFIEEEFPESRLLEEMFSQKAIVGKTFKEVTHLLQLPEKQEKMLYYQLETRHLITDGIFADYAANKTNVVDELIDYFEERKKEKLHLLWQMRQLAETTQCLREKVAHYFHETVVDKPNWCCNKCDSLDMYDQTLNKSQKDEDEQQRGEQSWQTVLKRMLTVCDRGSM</sequence>
<dbReference type="InterPro" id="IPR014001">
    <property type="entry name" value="Helicase_ATP-bd"/>
</dbReference>
<keyword evidence="12" id="KW-1185">Reference proteome</keyword>
<dbReference type="SMART" id="SM00490">
    <property type="entry name" value="HELICc"/>
    <property type="match status" value="1"/>
</dbReference>